<feature type="transmembrane region" description="Helical" evidence="1">
    <location>
        <begin position="20"/>
        <end position="38"/>
    </location>
</feature>
<dbReference type="InterPro" id="IPR003646">
    <property type="entry name" value="SH3-like_bac-type"/>
</dbReference>
<gene>
    <name evidence="3" type="ORF">ACFPQ4_15515</name>
</gene>
<proteinExistence type="predicted"/>
<keyword evidence="1" id="KW-1133">Transmembrane helix</keyword>
<accession>A0ABW0R0Q9</accession>
<reference evidence="4" key="1">
    <citation type="journal article" date="2019" name="Int. J. Syst. Evol. Microbiol.">
        <title>The Global Catalogue of Microorganisms (GCM) 10K type strain sequencing project: providing services to taxonomists for standard genome sequencing and annotation.</title>
        <authorList>
            <consortium name="The Broad Institute Genomics Platform"/>
            <consortium name="The Broad Institute Genome Sequencing Center for Infectious Disease"/>
            <person name="Wu L."/>
            <person name="Ma J."/>
        </authorList>
    </citation>
    <scope>NUCLEOTIDE SEQUENCE [LARGE SCALE GENOMIC DNA]</scope>
    <source>
        <strain evidence="4">CGMCC 1.18578</strain>
    </source>
</reference>
<dbReference type="InterPro" id="IPR029070">
    <property type="entry name" value="Chitinase_insertion_sf"/>
</dbReference>
<organism evidence="3 4">
    <name type="scientific">Cohnella yongneupensis</name>
    <dbReference type="NCBI Taxonomy" id="425006"/>
    <lineage>
        <taxon>Bacteria</taxon>
        <taxon>Bacillati</taxon>
        <taxon>Bacillota</taxon>
        <taxon>Bacilli</taxon>
        <taxon>Bacillales</taxon>
        <taxon>Paenibacillaceae</taxon>
        <taxon>Cohnella</taxon>
    </lineage>
</organism>
<dbReference type="Proteomes" id="UP001596108">
    <property type="component" value="Unassembled WGS sequence"/>
</dbReference>
<dbReference type="Pfam" id="PF08239">
    <property type="entry name" value="SH3_3"/>
    <property type="match status" value="1"/>
</dbReference>
<sequence>MQDRMSADRRRKRGRLGPLLLYGFVFILAAASVIYWFGIRDTSSKERIVPEYRVQPSPIMWHGEWTSSYALGQGEGMRIPLSVAQKLIGDGLRYEQASESIILTTDNDVLHFRTGELKGTLNSKPFSLAFAAEKSGDEIYLPLAPLTKLFGLRAEIGEPSGIVTLMMPGDKVQGAEVPATAKKAIKLRSGPNKKFAIVEDVPAGTKVRLWSEQEGWYAAQSASGQLGYVAKRDVALSGIETVSDASDIEEPFVAWKSDGRKINLTWEAVYSANPDTSKIGDLQGVNVVSPTWFELLNGKGEIRSKADAGYSAWARSNGVQVWGLFSNGFEPIRTHEALSSYETRLAMIEQIIAYAQSFKLQGINIDFENVYTKDKDNLVQFVREMTPLLHEHNLVVSIDVTPISSTEMWSLFLDRARLGETVDFMMVMSYDEHWATSPTSGSVSSLPWAENTIERIIEEAGVPSRKIIMGSPLYARLWTEEPDGKGNTKVSSKALGMDAVQQIIKDNKLKPRLDEETGQNYVEYKEGEALKRIWIEDATSIRARAEIAKKYNLAGIATWRRGFETPDIWGALDESLQSRP</sequence>
<dbReference type="Gene3D" id="3.10.50.10">
    <property type="match status" value="1"/>
</dbReference>
<dbReference type="InterPro" id="IPR001223">
    <property type="entry name" value="Glyco_hydro18_cat"/>
</dbReference>
<comment type="caution">
    <text evidence="3">The sequence shown here is derived from an EMBL/GenBank/DDBJ whole genome shotgun (WGS) entry which is preliminary data.</text>
</comment>
<feature type="domain" description="GH18" evidence="2">
    <location>
        <begin position="260"/>
        <end position="579"/>
    </location>
</feature>
<dbReference type="InterPro" id="IPR011583">
    <property type="entry name" value="Chitinase_II/V-like_cat"/>
</dbReference>
<keyword evidence="1" id="KW-0472">Membrane</keyword>
<dbReference type="Pfam" id="PF00704">
    <property type="entry name" value="Glyco_hydro_18"/>
    <property type="match status" value="1"/>
</dbReference>
<dbReference type="EMBL" id="JBHSNC010000048">
    <property type="protein sequence ID" value="MFC5530836.1"/>
    <property type="molecule type" value="Genomic_DNA"/>
</dbReference>
<dbReference type="Gene3D" id="2.30.30.40">
    <property type="entry name" value="SH3 Domains"/>
    <property type="match status" value="1"/>
</dbReference>
<dbReference type="GO" id="GO:0016787">
    <property type="term" value="F:hydrolase activity"/>
    <property type="evidence" value="ECO:0007669"/>
    <property type="project" value="UniProtKB-KW"/>
</dbReference>
<evidence type="ECO:0000313" key="3">
    <source>
        <dbReference type="EMBL" id="MFC5530836.1"/>
    </source>
</evidence>
<name>A0ABW0R0Q9_9BACL</name>
<evidence type="ECO:0000313" key="4">
    <source>
        <dbReference type="Proteomes" id="UP001596108"/>
    </source>
</evidence>
<dbReference type="SUPFAM" id="SSF55383">
    <property type="entry name" value="Copper amine oxidase, domain N"/>
    <property type="match status" value="1"/>
</dbReference>
<keyword evidence="1" id="KW-0812">Transmembrane</keyword>
<dbReference type="PROSITE" id="PS51910">
    <property type="entry name" value="GH18_2"/>
    <property type="match status" value="1"/>
</dbReference>
<dbReference type="InterPro" id="IPR017853">
    <property type="entry name" value="GH"/>
</dbReference>
<evidence type="ECO:0000256" key="1">
    <source>
        <dbReference type="SAM" id="Phobius"/>
    </source>
</evidence>
<evidence type="ECO:0000259" key="2">
    <source>
        <dbReference type="PROSITE" id="PS51910"/>
    </source>
</evidence>
<dbReference type="SMART" id="SM00636">
    <property type="entry name" value="Glyco_18"/>
    <property type="match status" value="1"/>
</dbReference>
<keyword evidence="4" id="KW-1185">Reference proteome</keyword>
<protein>
    <submittedName>
        <fullName evidence="3">Glycosyl hydrolase family 18 protein</fullName>
    </submittedName>
</protein>
<dbReference type="SUPFAM" id="SSF51445">
    <property type="entry name" value="(Trans)glycosidases"/>
    <property type="match status" value="1"/>
</dbReference>
<dbReference type="PANTHER" id="PTHR46066:SF2">
    <property type="entry name" value="CHITINASE DOMAIN-CONTAINING PROTEIN 1"/>
    <property type="match status" value="1"/>
</dbReference>
<dbReference type="PANTHER" id="PTHR46066">
    <property type="entry name" value="CHITINASE DOMAIN-CONTAINING PROTEIN 1 FAMILY MEMBER"/>
    <property type="match status" value="1"/>
</dbReference>
<dbReference type="InterPro" id="IPR036582">
    <property type="entry name" value="Mao_N_sf"/>
</dbReference>
<dbReference type="RefSeq" id="WP_378112779.1">
    <property type="nucleotide sequence ID" value="NZ_JBHSNC010000048.1"/>
</dbReference>
<keyword evidence="3" id="KW-0378">Hydrolase</keyword>
<dbReference type="Gene3D" id="3.20.20.80">
    <property type="entry name" value="Glycosidases"/>
    <property type="match status" value="1"/>
</dbReference>